<accession>E6MJE2</accession>
<sequence length="67" mass="7985">MRTDTPLISLTFLIKYIQAPPDEYEHKLSRYVIVNTFLKSFSQKLCFKDLNKKKSRKNFKTILPKGY</sequence>
<dbReference type="Proteomes" id="UP000004754">
    <property type="component" value="Unassembled WGS sequence"/>
</dbReference>
<evidence type="ECO:0000313" key="2">
    <source>
        <dbReference type="Proteomes" id="UP000004754"/>
    </source>
</evidence>
<dbReference type="AlphaFoldDB" id="E6MJE2"/>
<protein>
    <submittedName>
        <fullName evidence="1">Uncharacterized protein</fullName>
    </submittedName>
</protein>
<comment type="caution">
    <text evidence="1">The sequence shown here is derived from an EMBL/GenBank/DDBJ whole genome shotgun (WGS) entry which is preliminary data.</text>
</comment>
<name>E6MJE2_9FIRM</name>
<gene>
    <name evidence="1" type="ORF">HMP0721_2127</name>
</gene>
<proteinExistence type="predicted"/>
<evidence type="ECO:0000313" key="1">
    <source>
        <dbReference type="EMBL" id="EFV00819.1"/>
    </source>
</evidence>
<dbReference type="HOGENOM" id="CLU_2809106_0_0_9"/>
<dbReference type="EMBL" id="AEQN01000027">
    <property type="protein sequence ID" value="EFV00819.1"/>
    <property type="molecule type" value="Genomic_DNA"/>
</dbReference>
<keyword evidence="2" id="KW-1185">Reference proteome</keyword>
<reference evidence="1 2" key="1">
    <citation type="submission" date="2010-12" db="EMBL/GenBank/DDBJ databases">
        <authorList>
            <person name="Muzny D."/>
            <person name="Qin X."/>
            <person name="Deng J."/>
            <person name="Jiang H."/>
            <person name="Liu Y."/>
            <person name="Qu J."/>
            <person name="Song X.-Z."/>
            <person name="Zhang L."/>
            <person name="Thornton R."/>
            <person name="Coyle M."/>
            <person name="Francisco L."/>
            <person name="Jackson L."/>
            <person name="Javaid M."/>
            <person name="Korchina V."/>
            <person name="Kovar C."/>
            <person name="Mata R."/>
            <person name="Mathew T."/>
            <person name="Ngo R."/>
            <person name="Nguyen L."/>
            <person name="Nguyen N."/>
            <person name="Okwuonu G."/>
            <person name="Ongeri F."/>
            <person name="Pham C."/>
            <person name="Simmons D."/>
            <person name="Wilczek-Boney K."/>
            <person name="Hale W."/>
            <person name="Jakkamsetti A."/>
            <person name="Pham P."/>
            <person name="Ruth R."/>
            <person name="San Lucas F."/>
            <person name="Warren J."/>
            <person name="Zhang J."/>
            <person name="Zhao Z."/>
            <person name="Zhou C."/>
            <person name="Zhu D."/>
            <person name="Lee S."/>
            <person name="Bess C."/>
            <person name="Blankenburg K."/>
            <person name="Forbes L."/>
            <person name="Fu Q."/>
            <person name="Gubbala S."/>
            <person name="Hirani K."/>
            <person name="Jayaseelan J.C."/>
            <person name="Lara F."/>
            <person name="Munidasa M."/>
            <person name="Palculict T."/>
            <person name="Patil S."/>
            <person name="Pu L.-L."/>
            <person name="Saada N."/>
            <person name="Tang L."/>
            <person name="Weissenberger G."/>
            <person name="Zhu Y."/>
            <person name="Hemphill L."/>
            <person name="Shang Y."/>
            <person name="Youmans B."/>
            <person name="Ayvaz T."/>
            <person name="Ross M."/>
            <person name="Santibanez J."/>
            <person name="Aqrawi P."/>
            <person name="Gross S."/>
            <person name="Joshi V."/>
            <person name="Fowler G."/>
            <person name="Nazareth L."/>
            <person name="Reid J."/>
            <person name="Worley K."/>
            <person name="Petrosino J."/>
            <person name="Highlander S."/>
            <person name="Gibbs R."/>
        </authorList>
    </citation>
    <scope>NUCLEOTIDE SEQUENCE [LARGE SCALE GENOMIC DNA]</scope>
    <source>
        <strain evidence="1 2">ATCC 23263</strain>
    </source>
</reference>
<organism evidence="1 2">
    <name type="scientific">Pseudoramibacter alactolyticus ATCC 23263</name>
    <dbReference type="NCBI Taxonomy" id="887929"/>
    <lineage>
        <taxon>Bacteria</taxon>
        <taxon>Bacillati</taxon>
        <taxon>Bacillota</taxon>
        <taxon>Clostridia</taxon>
        <taxon>Eubacteriales</taxon>
        <taxon>Eubacteriaceae</taxon>
        <taxon>Pseudoramibacter</taxon>
    </lineage>
</organism>